<comment type="catalytic activity">
    <reaction evidence="12">
        <text>3 propionate 3-nitronate + 3 O2 + H2O = 3 3-oxopropanoate + 2 nitrate + nitrite + H2O2 + 3 H(+)</text>
        <dbReference type="Rhea" id="RHEA:57332"/>
        <dbReference type="ChEBI" id="CHEBI:15377"/>
        <dbReference type="ChEBI" id="CHEBI:15378"/>
        <dbReference type="ChEBI" id="CHEBI:15379"/>
        <dbReference type="ChEBI" id="CHEBI:16240"/>
        <dbReference type="ChEBI" id="CHEBI:16301"/>
        <dbReference type="ChEBI" id="CHEBI:17632"/>
        <dbReference type="ChEBI" id="CHEBI:33190"/>
        <dbReference type="ChEBI" id="CHEBI:136067"/>
    </reaction>
</comment>
<keyword evidence="5" id="KW-0216">Detoxification</keyword>
<evidence type="ECO:0000256" key="1">
    <source>
        <dbReference type="ARBA" id="ARBA00001917"/>
    </source>
</evidence>
<evidence type="ECO:0000256" key="8">
    <source>
        <dbReference type="ARBA" id="ARBA00022741"/>
    </source>
</evidence>
<dbReference type="OrthoDB" id="9778912at2"/>
<dbReference type="AlphaFoldDB" id="A0A1T3P837"/>
<dbReference type="Gene3D" id="3.20.20.70">
    <property type="entry name" value="Aldolase class I"/>
    <property type="match status" value="1"/>
</dbReference>
<dbReference type="GO" id="GO:0000166">
    <property type="term" value="F:nucleotide binding"/>
    <property type="evidence" value="ECO:0007669"/>
    <property type="project" value="UniProtKB-KW"/>
</dbReference>
<gene>
    <name evidence="13" type="ORF">B4N89_20950</name>
</gene>
<dbReference type="EMBL" id="MWQN01000001">
    <property type="protein sequence ID" value="OPC85182.1"/>
    <property type="molecule type" value="Genomic_DNA"/>
</dbReference>
<comment type="caution">
    <text evidence="13">The sequence shown here is derived from an EMBL/GenBank/DDBJ whole genome shotgun (WGS) entry which is preliminary data.</text>
</comment>
<evidence type="ECO:0000256" key="3">
    <source>
        <dbReference type="ARBA" id="ARBA00009881"/>
    </source>
</evidence>
<evidence type="ECO:0000256" key="4">
    <source>
        <dbReference type="ARBA" id="ARBA00013457"/>
    </source>
</evidence>
<keyword evidence="9" id="KW-0560">Oxidoreductase</keyword>
<dbReference type="FunFam" id="3.20.20.70:FF:000154">
    <property type="entry name" value="Probable nitronate monooxygenase"/>
    <property type="match status" value="1"/>
</dbReference>
<comment type="function">
    <text evidence="2">Nitronate monooxygenase that uses molecular oxygen to catalyze the oxidative denitrification of alkyl nitronates. Acts on propionate 3-nitronate (P3N), the presumed physiological substrate. Probably functions in the detoxification of P3N, a metabolic poison produced by plants and fungi as a defense mechanism.</text>
</comment>
<dbReference type="GO" id="GO:0018580">
    <property type="term" value="F:nitronate monooxygenase activity"/>
    <property type="evidence" value="ECO:0007669"/>
    <property type="project" value="InterPro"/>
</dbReference>
<keyword evidence="8" id="KW-0547">Nucleotide-binding</keyword>
<evidence type="ECO:0000256" key="11">
    <source>
        <dbReference type="ARBA" id="ARBA00031155"/>
    </source>
</evidence>
<evidence type="ECO:0000313" key="14">
    <source>
        <dbReference type="Proteomes" id="UP000190037"/>
    </source>
</evidence>
<dbReference type="SUPFAM" id="SSF51412">
    <property type="entry name" value="Inosine monophosphate dehydrogenase (IMPDH)"/>
    <property type="match status" value="1"/>
</dbReference>
<accession>A0A1T3P837</accession>
<name>A0A1T3P837_9ACTN</name>
<dbReference type="RefSeq" id="WP_078979501.1">
    <property type="nucleotide sequence ID" value="NZ_MWQN01000001.1"/>
</dbReference>
<reference evidence="13 14" key="1">
    <citation type="submission" date="2017-03" db="EMBL/GenBank/DDBJ databases">
        <title>Draft genome sequence of Streptomyces scabrisporus NF3, endophyte isolated from Amphipterygium adstringens.</title>
        <authorList>
            <person name="Vazquez M."/>
            <person name="Ceapa C.D."/>
            <person name="Rodriguez Luna D."/>
            <person name="Sanchez Esquivel S."/>
        </authorList>
    </citation>
    <scope>NUCLEOTIDE SEQUENCE [LARGE SCALE GENOMIC DNA]</scope>
    <source>
        <strain evidence="13 14">NF3</strain>
    </source>
</reference>
<evidence type="ECO:0000256" key="10">
    <source>
        <dbReference type="ARBA" id="ARBA00023033"/>
    </source>
</evidence>
<evidence type="ECO:0000256" key="6">
    <source>
        <dbReference type="ARBA" id="ARBA00022630"/>
    </source>
</evidence>
<evidence type="ECO:0000313" key="13">
    <source>
        <dbReference type="EMBL" id="OPC85182.1"/>
    </source>
</evidence>
<dbReference type="Pfam" id="PF03060">
    <property type="entry name" value="NMO"/>
    <property type="match status" value="1"/>
</dbReference>
<organism evidence="13 14">
    <name type="scientific">Embleya scabrispora</name>
    <dbReference type="NCBI Taxonomy" id="159449"/>
    <lineage>
        <taxon>Bacteria</taxon>
        <taxon>Bacillati</taxon>
        <taxon>Actinomycetota</taxon>
        <taxon>Actinomycetes</taxon>
        <taxon>Kitasatosporales</taxon>
        <taxon>Streptomycetaceae</taxon>
        <taxon>Embleya</taxon>
    </lineage>
</organism>
<evidence type="ECO:0000256" key="2">
    <source>
        <dbReference type="ARBA" id="ARBA00003535"/>
    </source>
</evidence>
<dbReference type="PANTHER" id="PTHR42747:SF3">
    <property type="entry name" value="NITRONATE MONOOXYGENASE-RELATED"/>
    <property type="match status" value="1"/>
</dbReference>
<keyword evidence="10" id="KW-0503">Monooxygenase</keyword>
<dbReference type="PANTHER" id="PTHR42747">
    <property type="entry name" value="NITRONATE MONOOXYGENASE-RELATED"/>
    <property type="match status" value="1"/>
</dbReference>
<proteinExistence type="inferred from homology"/>
<keyword evidence="7" id="KW-0288">FMN</keyword>
<comment type="similarity">
    <text evidence="3">Belongs to the nitronate monooxygenase family. NMO class I subfamily.</text>
</comment>
<comment type="cofactor">
    <cofactor evidence="1">
        <name>FMN</name>
        <dbReference type="ChEBI" id="CHEBI:58210"/>
    </cofactor>
</comment>
<protein>
    <recommendedName>
        <fullName evidence="4">Probable nitronate monooxygenase</fullName>
    </recommendedName>
    <alternativeName>
        <fullName evidence="11">Propionate 3-nitronate monooxygenase</fullName>
    </alternativeName>
</protein>
<dbReference type="Proteomes" id="UP000190037">
    <property type="component" value="Unassembled WGS sequence"/>
</dbReference>
<dbReference type="InterPro" id="IPR004136">
    <property type="entry name" value="NMO"/>
</dbReference>
<keyword evidence="14" id="KW-1185">Reference proteome</keyword>
<dbReference type="InterPro" id="IPR013785">
    <property type="entry name" value="Aldolase_TIM"/>
</dbReference>
<dbReference type="STRING" id="159449.B4N89_20950"/>
<dbReference type="GO" id="GO:0009636">
    <property type="term" value="P:response to toxic substance"/>
    <property type="evidence" value="ECO:0007669"/>
    <property type="project" value="UniProtKB-KW"/>
</dbReference>
<evidence type="ECO:0000256" key="7">
    <source>
        <dbReference type="ARBA" id="ARBA00022643"/>
    </source>
</evidence>
<evidence type="ECO:0000256" key="9">
    <source>
        <dbReference type="ARBA" id="ARBA00023002"/>
    </source>
</evidence>
<dbReference type="CDD" id="cd04730">
    <property type="entry name" value="NPD_like"/>
    <property type="match status" value="1"/>
</dbReference>
<keyword evidence="6" id="KW-0285">Flavoprotein</keyword>
<sequence length="355" mass="36418">MPTNVDPTRLAELPIVQAPMAGAGGPALAAAVGRAGGLGFLAAGYRSAAVLGAEIEELRSLVGDVPFGVNAFMPQPPPTRAEGELTARYARSLARAAARYGGSVGTPAPGVERDDWDAKLDLLVAHPVPVVSFTFGLPDIEAVAALRAAGTLTVATVTTPEEARLAVAHGVDALCVQGGEAGGHQGSFDNPAAPAPYGLLTLLTLIAAETDLPLIAAGGLMTGWQIEAVRLAGASAAQLGTAFLRCPESVASTAHKVALGDPAFERSVLTRAFSGRWARGLHNGFAARHEAEAPGVYPYVHHLVAPIRKAAAARGEADGLALWAGQGWRLAREEPAAEVIHRLVDEMAAARKASA</sequence>
<evidence type="ECO:0000256" key="5">
    <source>
        <dbReference type="ARBA" id="ARBA00022575"/>
    </source>
</evidence>
<evidence type="ECO:0000256" key="12">
    <source>
        <dbReference type="ARBA" id="ARBA00049401"/>
    </source>
</evidence>